<dbReference type="Pfam" id="PF04073">
    <property type="entry name" value="tRNA_edit"/>
    <property type="match status" value="1"/>
</dbReference>
<organism evidence="3 4">
    <name type="scientific">Trypanosoma conorhini</name>
    <dbReference type="NCBI Taxonomy" id="83891"/>
    <lineage>
        <taxon>Eukaryota</taxon>
        <taxon>Discoba</taxon>
        <taxon>Euglenozoa</taxon>
        <taxon>Kinetoplastea</taxon>
        <taxon>Metakinetoplastina</taxon>
        <taxon>Trypanosomatida</taxon>
        <taxon>Trypanosomatidae</taxon>
        <taxon>Trypanosoma</taxon>
    </lineage>
</organism>
<name>A0A3S5IU40_9TRYP</name>
<dbReference type="GO" id="GO:0002161">
    <property type="term" value="F:aminoacyl-tRNA deacylase activity"/>
    <property type="evidence" value="ECO:0007669"/>
    <property type="project" value="InterPro"/>
</dbReference>
<feature type="compositionally biased region" description="Low complexity" evidence="1">
    <location>
        <begin position="35"/>
        <end position="48"/>
    </location>
</feature>
<feature type="region of interest" description="Disordered" evidence="1">
    <location>
        <begin position="35"/>
        <end position="58"/>
    </location>
</feature>
<gene>
    <name evidence="3" type="ORF">Tco025E_02464</name>
</gene>
<dbReference type="GO" id="GO:0004812">
    <property type="term" value="F:aminoacyl-tRNA ligase activity"/>
    <property type="evidence" value="ECO:0007669"/>
    <property type="project" value="UniProtKB-KW"/>
</dbReference>
<dbReference type="EMBL" id="MKKU01000099">
    <property type="protein sequence ID" value="RNF24493.1"/>
    <property type="molecule type" value="Genomic_DNA"/>
</dbReference>
<feature type="compositionally biased region" description="Basic and acidic residues" evidence="1">
    <location>
        <begin position="49"/>
        <end position="58"/>
    </location>
</feature>
<dbReference type="SUPFAM" id="SSF55826">
    <property type="entry name" value="YbaK/ProRS associated domain"/>
    <property type="match status" value="1"/>
</dbReference>
<dbReference type="CDD" id="cd04332">
    <property type="entry name" value="YbaK_like"/>
    <property type="match status" value="1"/>
</dbReference>
<keyword evidence="3" id="KW-0030">Aminoacyl-tRNA synthetase</keyword>
<keyword evidence="4" id="KW-1185">Reference proteome</keyword>
<dbReference type="InterPro" id="IPR036754">
    <property type="entry name" value="YbaK/aa-tRNA-synt-asso_dom_sf"/>
</dbReference>
<protein>
    <submittedName>
        <fullName evidence="3">YbaK/aminoacyl-tRNA synthetase-associated domain-containing protein</fullName>
    </submittedName>
</protein>
<dbReference type="GeneID" id="40316075"/>
<dbReference type="RefSeq" id="XP_029230484.1">
    <property type="nucleotide sequence ID" value="XM_029369389.1"/>
</dbReference>
<dbReference type="FunFam" id="3.90.960.10:FF:000013">
    <property type="entry name" value="Aminoacyl-tRNA editing domain containing protein, putative"/>
    <property type="match status" value="1"/>
</dbReference>
<feature type="domain" description="YbaK/aminoacyl-tRNA synthetase-associated" evidence="2">
    <location>
        <begin position="113"/>
        <end position="238"/>
    </location>
</feature>
<dbReference type="OrthoDB" id="1058301at2759"/>
<dbReference type="PANTHER" id="PTHR30411:SF4">
    <property type="entry name" value="YBAK_AMINOACYL-TRNA SYNTHETASE-ASSOCIATED DOMAIN-CONTAINING PROTEIN"/>
    <property type="match status" value="1"/>
</dbReference>
<dbReference type="PANTHER" id="PTHR30411">
    <property type="entry name" value="CYTOPLASMIC PROTEIN"/>
    <property type="match status" value="1"/>
</dbReference>
<feature type="non-terminal residue" evidence="3">
    <location>
        <position position="276"/>
    </location>
</feature>
<comment type="caution">
    <text evidence="3">The sequence shown here is derived from an EMBL/GenBank/DDBJ whole genome shotgun (WGS) entry which is preliminary data.</text>
</comment>
<evidence type="ECO:0000313" key="3">
    <source>
        <dbReference type="EMBL" id="RNF24493.1"/>
    </source>
</evidence>
<evidence type="ECO:0000256" key="1">
    <source>
        <dbReference type="SAM" id="MobiDB-lite"/>
    </source>
</evidence>
<sequence length="276" mass="31301">MPNGLEARLVSVAVRFEEIERCIAQLRQMSRSAPDAAAAGAASATREATGARHRDPGDVRELQQCARDTPEVAALRRWCLAHGLYSARFRWVPSEYYQQPLQWRRDVLEAPSIHHLCKSIVLENTHCPHTDCGRRENSRYYIAVFPYTERFDNRLLTRFVMDMNKGMGKKKFNFRLADPAKALQLTGFSYGAVVPVGTTEEVPVIISDRIVELSPSVFWMGGGHLDCKLGVDVAEFIRVVNPLVADFTTPLTVEELERLVELKKKGKKRKKKTEEE</sequence>
<accession>A0A3S5IU40</accession>
<evidence type="ECO:0000259" key="2">
    <source>
        <dbReference type="Pfam" id="PF04073"/>
    </source>
</evidence>
<dbReference type="AlphaFoldDB" id="A0A3S5IU40"/>
<dbReference type="Proteomes" id="UP000284403">
    <property type="component" value="Unassembled WGS sequence"/>
</dbReference>
<dbReference type="Gene3D" id="3.90.960.10">
    <property type="entry name" value="YbaK/aminoacyl-tRNA synthetase-associated domain"/>
    <property type="match status" value="1"/>
</dbReference>
<keyword evidence="3" id="KW-0436">Ligase</keyword>
<dbReference type="InterPro" id="IPR007214">
    <property type="entry name" value="YbaK/aa-tRNA-synth-assoc-dom"/>
</dbReference>
<proteinExistence type="predicted"/>
<evidence type="ECO:0000313" key="4">
    <source>
        <dbReference type="Proteomes" id="UP000284403"/>
    </source>
</evidence>
<reference evidence="3 4" key="1">
    <citation type="journal article" date="2018" name="BMC Genomics">
        <title>Genomic comparison of Trypanosoma conorhini and Trypanosoma rangeli to Trypanosoma cruzi strains of high and low virulence.</title>
        <authorList>
            <person name="Bradwell K.R."/>
            <person name="Koparde V.N."/>
            <person name="Matveyev A.V."/>
            <person name="Serrano M.G."/>
            <person name="Alves J.M."/>
            <person name="Parikh H."/>
            <person name="Huang B."/>
            <person name="Lee V."/>
            <person name="Espinosa-Alvarez O."/>
            <person name="Ortiz P.A."/>
            <person name="Costa-Martins A.G."/>
            <person name="Teixeira M.M."/>
            <person name="Buck G.A."/>
        </authorList>
    </citation>
    <scope>NUCLEOTIDE SEQUENCE [LARGE SCALE GENOMIC DNA]</scope>
    <source>
        <strain evidence="3 4">025E</strain>
    </source>
</reference>